<feature type="compositionally biased region" description="Low complexity" evidence="1">
    <location>
        <begin position="39"/>
        <end position="48"/>
    </location>
</feature>
<name>A0A2V1ECY4_9PLEO</name>
<feature type="compositionally biased region" description="Polar residues" evidence="1">
    <location>
        <begin position="406"/>
        <end position="422"/>
    </location>
</feature>
<dbReference type="STRING" id="97972.A0A2V1ECY4"/>
<evidence type="ECO:0000313" key="2">
    <source>
        <dbReference type="EMBL" id="PVI08417.1"/>
    </source>
</evidence>
<evidence type="ECO:0000313" key="3">
    <source>
        <dbReference type="Proteomes" id="UP000244855"/>
    </source>
</evidence>
<feature type="compositionally biased region" description="Polar residues" evidence="1">
    <location>
        <begin position="568"/>
        <end position="578"/>
    </location>
</feature>
<evidence type="ECO:0000256" key="1">
    <source>
        <dbReference type="SAM" id="MobiDB-lite"/>
    </source>
</evidence>
<feature type="compositionally biased region" description="Basic and acidic residues" evidence="1">
    <location>
        <begin position="930"/>
        <end position="947"/>
    </location>
</feature>
<feature type="region of interest" description="Disordered" evidence="1">
    <location>
        <begin position="819"/>
        <end position="957"/>
    </location>
</feature>
<feature type="region of interest" description="Disordered" evidence="1">
    <location>
        <begin position="649"/>
        <end position="673"/>
    </location>
</feature>
<keyword evidence="3" id="KW-1185">Reference proteome</keyword>
<organism evidence="2 3">
    <name type="scientific">Periconia macrospinosa</name>
    <dbReference type="NCBI Taxonomy" id="97972"/>
    <lineage>
        <taxon>Eukaryota</taxon>
        <taxon>Fungi</taxon>
        <taxon>Dikarya</taxon>
        <taxon>Ascomycota</taxon>
        <taxon>Pezizomycotina</taxon>
        <taxon>Dothideomycetes</taxon>
        <taxon>Pleosporomycetidae</taxon>
        <taxon>Pleosporales</taxon>
        <taxon>Massarineae</taxon>
        <taxon>Periconiaceae</taxon>
        <taxon>Periconia</taxon>
    </lineage>
</organism>
<sequence length="957" mass="103567">MSYKVEELLALRDSVSESAVSLDKFADEEVIKEHVLRPSASATLASAASEKDLRASLTPALTPAAPDKKPSPSPSIKRGKAERLLKEHGSPPGMRVTAGGRIVPSDLPPLNNVRYVNNTYKAPTLQAPGLGDTMSTQRRADTTAVTRLELVGNQPVLYVGDRAYALPALEAASSTAPSAGTVNLETTTKTTQQVPVLTAQPSYNSLSVAPPRTSSQTPFAGLDLSALRTQQNLKKQELRTIEQTEVLQANHQPDSWRQGIIEKKRNLIIELDGLRKQITALETAENNASSTPLNGFAGSVTSTSTAAPSSFAPQYQQPLPSPMFGYPVAAPFAPMMMYPPSFGAYPNTQPTEPASFVPTSVPKPLSPGPNGRRSHAVAIKQPRVENKKQGTSALDPKSPTYEPAVKSSSTNTNVHSTPSPTKKSPWGTHGVSQSDKYEDQALSQKPSLSSIDTTDFFPTNTHEHSSTRVAPKAAEPSTEPSALPLTPEKSWPASPWNEGKSSRPKKVITKLNSWPDSLGKPPSAASLKQGAMVQPPTVSQERGLLASSNTLKSTISSSKAPRKGSGQHFGSTNETCTLDNPKPVNRVPATYQEGYQAGYDHSGMPDNVEVLKGYVQGLFQFLSDEQKGRNNSLRDLVISSTPRDSITTMPFGYPDAAVGSQENTRSGKSNYGMDVRKDSAYDSQEVPGPYAVLENVAEHYVHTPPISMHMNAADGPDMAPTHRRVSLAAPEKGIDTKEYDKGAVSRTDRKVTGAAFPRQFSGNQLGARNYGKVSMQHHASAKEHASNALHANTGVLIRTFGDQRMSGLDGTMDDLIDLEPEKTARNQSTEDGLSAKANEEEASCFRATSVKTKQKSTSSPSKQGTSTERRESSPAKTPGSPKKSGEHSPAKAKLEHVTNRFRRSKKDDVRNLSPNHKRQRAQKWHRRFQQLKDGEAKEIEERFRRSAGEQGQGRDQQ</sequence>
<accession>A0A2V1ECY4</accession>
<feature type="compositionally biased region" description="Basic and acidic residues" evidence="1">
    <location>
        <begin position="883"/>
        <end position="898"/>
    </location>
</feature>
<reference evidence="2 3" key="1">
    <citation type="journal article" date="2018" name="Sci. Rep.">
        <title>Comparative genomics provides insights into the lifestyle and reveals functional heterogeneity of dark septate endophytic fungi.</title>
        <authorList>
            <person name="Knapp D.G."/>
            <person name="Nemeth J.B."/>
            <person name="Barry K."/>
            <person name="Hainaut M."/>
            <person name="Henrissat B."/>
            <person name="Johnson J."/>
            <person name="Kuo A."/>
            <person name="Lim J.H.P."/>
            <person name="Lipzen A."/>
            <person name="Nolan M."/>
            <person name="Ohm R.A."/>
            <person name="Tamas L."/>
            <person name="Grigoriev I.V."/>
            <person name="Spatafora J.W."/>
            <person name="Nagy L.G."/>
            <person name="Kovacs G.M."/>
        </authorList>
    </citation>
    <scope>NUCLEOTIDE SEQUENCE [LARGE SCALE GENOMIC DNA]</scope>
    <source>
        <strain evidence="2 3">DSE2036</strain>
    </source>
</reference>
<protein>
    <submittedName>
        <fullName evidence="2">Uncharacterized protein</fullName>
    </submittedName>
</protein>
<proteinExistence type="predicted"/>
<feature type="compositionally biased region" description="Low complexity" evidence="1">
    <location>
        <begin position="547"/>
        <end position="559"/>
    </location>
</feature>
<feature type="compositionally biased region" description="Low complexity" evidence="1">
    <location>
        <begin position="848"/>
        <end position="866"/>
    </location>
</feature>
<feature type="compositionally biased region" description="Polar residues" evidence="1">
    <location>
        <begin position="441"/>
        <end position="460"/>
    </location>
</feature>
<gene>
    <name evidence="2" type="ORF">DM02DRAFT_665765</name>
</gene>
<feature type="compositionally biased region" description="Polar residues" evidence="1">
    <location>
        <begin position="660"/>
        <end position="669"/>
    </location>
</feature>
<feature type="region of interest" description="Disordered" evidence="1">
    <location>
        <begin position="349"/>
        <end position="584"/>
    </location>
</feature>
<feature type="region of interest" description="Disordered" evidence="1">
    <location>
        <begin position="38"/>
        <end position="79"/>
    </location>
</feature>
<dbReference type="OrthoDB" id="30417at2759"/>
<dbReference type="Proteomes" id="UP000244855">
    <property type="component" value="Unassembled WGS sequence"/>
</dbReference>
<feature type="compositionally biased region" description="Basic residues" evidence="1">
    <location>
        <begin position="915"/>
        <end position="929"/>
    </location>
</feature>
<dbReference type="EMBL" id="KZ805300">
    <property type="protein sequence ID" value="PVI08417.1"/>
    <property type="molecule type" value="Genomic_DNA"/>
</dbReference>
<dbReference type="AlphaFoldDB" id="A0A2V1ECY4"/>